<name>A0ABN7C6W2_9GAMM</name>
<proteinExistence type="predicted"/>
<protein>
    <submittedName>
        <fullName evidence="1">Uncharacterized protein</fullName>
    </submittedName>
</protein>
<reference evidence="1 2" key="1">
    <citation type="submission" date="2023-10" db="EMBL/GenBank/DDBJ databases">
        <title>Xenorhabdus taiwanensis sp. nov., a symbiotic bacterium associated with the entomopathogenic nematode Steinernema taiwanensis.</title>
        <authorList>
            <person name="Tseng C.T."/>
            <person name="Shu H.Y."/>
            <person name="Chen M.H."/>
            <person name="Fang Y.J."/>
            <person name="Wu T.L."/>
            <person name="Lin Y.C."/>
            <person name="Huang C.J."/>
        </authorList>
    </citation>
    <scope>NUCLEOTIDE SEQUENCE [LARGE SCALE GENOMIC DNA]</scope>
    <source>
        <strain evidence="1 2">TCT-1</strain>
    </source>
</reference>
<keyword evidence="2" id="KW-1185">Reference proteome</keyword>
<dbReference type="RefSeq" id="WP_374051653.1">
    <property type="nucleotide sequence ID" value="NZ_AP028978.1"/>
</dbReference>
<evidence type="ECO:0000313" key="1">
    <source>
        <dbReference type="EMBL" id="BET98123.1"/>
    </source>
</evidence>
<gene>
    <name evidence="1" type="ORF">TCT1_30440</name>
</gene>
<evidence type="ECO:0000313" key="2">
    <source>
        <dbReference type="Proteomes" id="UP001529514"/>
    </source>
</evidence>
<dbReference type="EMBL" id="AP028978">
    <property type="protein sequence ID" value="BET98123.1"/>
    <property type="molecule type" value="Genomic_DNA"/>
</dbReference>
<accession>A0ABN7C6W2</accession>
<sequence length="85" mass="9166">MLNKNKRLLIGLGKALVEAEGALVKVIARMTKELKQLNRAGCKKPNSQPLASKTVQVLAVGTNEELPVQNYCMGTEENKQGAKGC</sequence>
<organism evidence="1 2">
    <name type="scientific">Xenorhabdus taiwanensis</name>
    <dbReference type="NCBI Taxonomy" id="3085177"/>
    <lineage>
        <taxon>Bacteria</taxon>
        <taxon>Pseudomonadati</taxon>
        <taxon>Pseudomonadota</taxon>
        <taxon>Gammaproteobacteria</taxon>
        <taxon>Enterobacterales</taxon>
        <taxon>Morganellaceae</taxon>
        <taxon>Xenorhabdus</taxon>
    </lineage>
</organism>
<dbReference type="Proteomes" id="UP001529514">
    <property type="component" value="Chromosome"/>
</dbReference>